<dbReference type="PANTHER" id="PTHR34524:SF6">
    <property type="entry name" value="CALCYPHOSINE LIKE"/>
    <property type="match status" value="1"/>
</dbReference>
<sequence length="422" mass="48115">MNTALTINQFTAIVEKVKRLLLRGSSWINGVRTLSRSLGVVDDFGGTVVAREDFIKGLAECNVTLSKEEIDIVYLKLDRNGSGKIDPTEFIAAMRVGMAPVRHAWLRRVWMSLPKNKEGHATVDTLQQHYRPDRHPDVVLRKRTEDEVINEFISTFNEETNPRGTVSPQEFEQYYTGVSTAYFDDEQFVALLRGVWEIPGVDEGFSMTLTLGQGSVAAKTFHSGQTLAEKKEVTNLRRNQTELLRTIVDKHRPPVIATTASIRRLTSAVRQADLSETTFVSVEAFLEALRQSRLYFDDVENILPLDTNGDRTVDILYYLELLLPQLPPTRLMLVERMWATVFPTKDAKDRVDVLEFQRRFKAKDGEEKSDFLNAWDVRTAVNGKVRLAEVMEWYIPQSAKVVLDKDFEALIARQWPGFKVSD</sequence>
<gene>
    <name evidence="5" type="ORF">ADEAN_000236300</name>
</gene>
<dbReference type="AlphaFoldDB" id="S9VGW5"/>
<proteinExistence type="predicted"/>
<feature type="domain" description="EF-hand" evidence="4">
    <location>
        <begin position="65"/>
        <end position="100"/>
    </location>
</feature>
<accession>S9VGW5</accession>
<dbReference type="GO" id="GO:0005509">
    <property type="term" value="F:calcium ion binding"/>
    <property type="evidence" value="ECO:0007669"/>
    <property type="project" value="InterPro"/>
</dbReference>
<keyword evidence="6" id="KW-1185">Reference proteome</keyword>
<name>S9VGW5_9TRYP</name>
<evidence type="ECO:0000259" key="4">
    <source>
        <dbReference type="PROSITE" id="PS50222"/>
    </source>
</evidence>
<dbReference type="PROSITE" id="PS00018">
    <property type="entry name" value="EF_HAND_1"/>
    <property type="match status" value="1"/>
</dbReference>
<keyword evidence="3" id="KW-0106">Calcium</keyword>
<evidence type="ECO:0000313" key="5">
    <source>
        <dbReference type="EMBL" id="CAD2214910.1"/>
    </source>
</evidence>
<evidence type="ECO:0000313" key="6">
    <source>
        <dbReference type="Proteomes" id="UP000515908"/>
    </source>
</evidence>
<dbReference type="PROSITE" id="PS50222">
    <property type="entry name" value="EF_HAND_2"/>
    <property type="match status" value="1"/>
</dbReference>
<dbReference type="EMBL" id="LR877148">
    <property type="protein sequence ID" value="CAD2214910.1"/>
    <property type="molecule type" value="Genomic_DNA"/>
</dbReference>
<dbReference type="InterPro" id="IPR002048">
    <property type="entry name" value="EF_hand_dom"/>
</dbReference>
<dbReference type="InterPro" id="IPR051581">
    <property type="entry name" value="Ca-bind"/>
</dbReference>
<evidence type="ECO:0000256" key="3">
    <source>
        <dbReference type="ARBA" id="ARBA00022837"/>
    </source>
</evidence>
<protein>
    <recommendedName>
        <fullName evidence="4">EF-hand domain-containing protein</fullName>
    </recommendedName>
</protein>
<keyword evidence="2" id="KW-0677">Repeat</keyword>
<dbReference type="PANTHER" id="PTHR34524">
    <property type="entry name" value="CALCYPHOSIN"/>
    <property type="match status" value="1"/>
</dbReference>
<dbReference type="VEuPathDB" id="TriTrypDB:ADEAN_000236300"/>
<evidence type="ECO:0000256" key="1">
    <source>
        <dbReference type="ARBA" id="ARBA00022723"/>
    </source>
</evidence>
<dbReference type="Gene3D" id="1.10.238.10">
    <property type="entry name" value="EF-hand"/>
    <property type="match status" value="2"/>
</dbReference>
<reference evidence="5 6" key="1">
    <citation type="submission" date="2020-08" db="EMBL/GenBank/DDBJ databases">
        <authorList>
            <person name="Newling K."/>
            <person name="Davey J."/>
            <person name="Forrester S."/>
        </authorList>
    </citation>
    <scope>NUCLEOTIDE SEQUENCE [LARGE SCALE GENOMIC DNA]</scope>
    <source>
        <strain evidence="6">Crithidia deanei Carvalho (ATCC PRA-265)</strain>
    </source>
</reference>
<dbReference type="SUPFAM" id="SSF47473">
    <property type="entry name" value="EF-hand"/>
    <property type="match status" value="1"/>
</dbReference>
<dbReference type="OrthoDB" id="444540at2759"/>
<evidence type="ECO:0000256" key="2">
    <source>
        <dbReference type="ARBA" id="ARBA00022737"/>
    </source>
</evidence>
<organism evidence="5 6">
    <name type="scientific">Angomonas deanei</name>
    <dbReference type="NCBI Taxonomy" id="59799"/>
    <lineage>
        <taxon>Eukaryota</taxon>
        <taxon>Discoba</taxon>
        <taxon>Euglenozoa</taxon>
        <taxon>Kinetoplastea</taxon>
        <taxon>Metakinetoplastina</taxon>
        <taxon>Trypanosomatida</taxon>
        <taxon>Trypanosomatidae</taxon>
        <taxon>Strigomonadinae</taxon>
        <taxon>Angomonas</taxon>
    </lineage>
</organism>
<dbReference type="InterPro" id="IPR018247">
    <property type="entry name" value="EF_Hand_1_Ca_BS"/>
</dbReference>
<dbReference type="Proteomes" id="UP000515908">
    <property type="component" value="Chromosome 04"/>
</dbReference>
<dbReference type="InterPro" id="IPR011992">
    <property type="entry name" value="EF-hand-dom_pair"/>
</dbReference>
<keyword evidence="1" id="KW-0479">Metal-binding</keyword>